<dbReference type="AlphaFoldDB" id="A0A8T2QR37"/>
<protein>
    <recommendedName>
        <fullName evidence="5">Metaxin</fullName>
    </recommendedName>
</protein>
<evidence type="ECO:0000259" key="1">
    <source>
        <dbReference type="Pfam" id="PF17171"/>
    </source>
</evidence>
<dbReference type="Pfam" id="PF17171">
    <property type="entry name" value="GST_C_6"/>
    <property type="match status" value="1"/>
</dbReference>
<keyword evidence="4" id="KW-1185">Reference proteome</keyword>
<comment type="caution">
    <text evidence="3">The sequence shown here is derived from an EMBL/GenBank/DDBJ whole genome shotgun (WGS) entry which is preliminary data.</text>
</comment>
<evidence type="ECO:0000313" key="4">
    <source>
        <dbReference type="Proteomes" id="UP000825935"/>
    </source>
</evidence>
<accession>A0A8T2QR37</accession>
<dbReference type="EMBL" id="CM035437">
    <property type="protein sequence ID" value="KAH7286427.1"/>
    <property type="molecule type" value="Genomic_DNA"/>
</dbReference>
<feature type="domain" description="Metaxin glutathione S-transferase" evidence="1">
    <location>
        <begin position="177"/>
        <end position="238"/>
    </location>
</feature>
<gene>
    <name evidence="3" type="ORF">KP509_32G006800</name>
</gene>
<dbReference type="PANTHER" id="PTHR12289">
    <property type="entry name" value="METAXIN RELATED"/>
    <property type="match status" value="1"/>
</dbReference>
<dbReference type="InterPro" id="IPR033468">
    <property type="entry name" value="Metaxin_GST"/>
</dbReference>
<dbReference type="Pfam" id="PF17172">
    <property type="entry name" value="GST_N_4"/>
    <property type="match status" value="1"/>
</dbReference>
<dbReference type="InterPro" id="IPR036282">
    <property type="entry name" value="Glutathione-S-Trfase_C_sf"/>
</dbReference>
<organism evidence="3 4">
    <name type="scientific">Ceratopteris richardii</name>
    <name type="common">Triangle waterfern</name>
    <dbReference type="NCBI Taxonomy" id="49495"/>
    <lineage>
        <taxon>Eukaryota</taxon>
        <taxon>Viridiplantae</taxon>
        <taxon>Streptophyta</taxon>
        <taxon>Embryophyta</taxon>
        <taxon>Tracheophyta</taxon>
        <taxon>Polypodiopsida</taxon>
        <taxon>Polypodiidae</taxon>
        <taxon>Polypodiales</taxon>
        <taxon>Pteridineae</taxon>
        <taxon>Pteridaceae</taxon>
        <taxon>Parkerioideae</taxon>
        <taxon>Ceratopteris</taxon>
    </lineage>
</organism>
<evidence type="ECO:0000259" key="2">
    <source>
        <dbReference type="Pfam" id="PF17172"/>
    </source>
</evidence>
<dbReference type="InterPro" id="IPR012336">
    <property type="entry name" value="Thioredoxin-like_fold"/>
</dbReference>
<dbReference type="GO" id="GO:0005741">
    <property type="term" value="C:mitochondrial outer membrane"/>
    <property type="evidence" value="ECO:0007669"/>
    <property type="project" value="TreeGrafter"/>
</dbReference>
<dbReference type="OMA" id="YFQTRCL"/>
<name>A0A8T2QR37_CERRI</name>
<dbReference type="GO" id="GO:0006626">
    <property type="term" value="P:protein targeting to mitochondrion"/>
    <property type="evidence" value="ECO:0007669"/>
    <property type="project" value="TreeGrafter"/>
</dbReference>
<dbReference type="PANTHER" id="PTHR12289:SF41">
    <property type="entry name" value="FAILED AXON CONNECTIONS-RELATED"/>
    <property type="match status" value="1"/>
</dbReference>
<proteinExistence type="predicted"/>
<reference evidence="3" key="1">
    <citation type="submission" date="2021-08" db="EMBL/GenBank/DDBJ databases">
        <title>WGS assembly of Ceratopteris richardii.</title>
        <authorList>
            <person name="Marchant D.B."/>
            <person name="Chen G."/>
            <person name="Jenkins J."/>
            <person name="Shu S."/>
            <person name="Leebens-Mack J."/>
            <person name="Grimwood J."/>
            <person name="Schmutz J."/>
            <person name="Soltis P."/>
            <person name="Soltis D."/>
            <person name="Chen Z.-H."/>
        </authorList>
    </citation>
    <scope>NUCLEOTIDE SEQUENCE</scope>
    <source>
        <strain evidence="3">Whitten #5841</strain>
        <tissue evidence="3">Leaf</tissue>
    </source>
</reference>
<dbReference type="Proteomes" id="UP000825935">
    <property type="component" value="Chromosome 32"/>
</dbReference>
<dbReference type="SUPFAM" id="SSF47616">
    <property type="entry name" value="GST C-terminal domain-like"/>
    <property type="match status" value="1"/>
</dbReference>
<sequence length="323" mass="36243">MAQPSSSRGNANDVVLLARGPAWGLPTGCPSCLSAYIYLKLAQVDFSICYNDVAPDADYLPAVEYGESVAYSNDLGGISGFLETQGIANLDAGFSDSDIAFVRSFIAMIWSHLHSMLLCELWDLDNSRVAQHIYFSSLPWPLNKILYWKQQLNNWNYLGLKKGNIEQVNEKMERKATEAYASLSTFLGDKKFFLSARPSSLDAVFLSHALFIMKAPLENSHLKEELNRHSNLVSYVENLQREFLDAQGSAPLAKSIYKRPKRVPAPLRHRPPVQRTEKVKNAKWRSKWFLAAQAASVILALYAWGISAIEIVEEDDEDSFDAD</sequence>
<dbReference type="OrthoDB" id="5835136at2759"/>
<evidence type="ECO:0000313" key="3">
    <source>
        <dbReference type="EMBL" id="KAH7286427.1"/>
    </source>
</evidence>
<feature type="domain" description="Thioredoxin-like fold" evidence="2">
    <location>
        <begin position="30"/>
        <end position="125"/>
    </location>
</feature>
<dbReference type="InterPro" id="IPR050931">
    <property type="entry name" value="Mito_Protein_Transport_Metaxin"/>
</dbReference>
<evidence type="ECO:0008006" key="5">
    <source>
        <dbReference type="Google" id="ProtNLM"/>
    </source>
</evidence>